<accession>A0ABW5M433</accession>
<feature type="compositionally biased region" description="Polar residues" evidence="1">
    <location>
        <begin position="57"/>
        <end position="67"/>
    </location>
</feature>
<evidence type="ECO:0000256" key="1">
    <source>
        <dbReference type="SAM" id="MobiDB-lite"/>
    </source>
</evidence>
<keyword evidence="3" id="KW-1185">Reference proteome</keyword>
<proteinExistence type="predicted"/>
<feature type="region of interest" description="Disordered" evidence="1">
    <location>
        <begin position="25"/>
        <end position="87"/>
    </location>
</feature>
<comment type="caution">
    <text evidence="2">The sequence shown here is derived from an EMBL/GenBank/DDBJ whole genome shotgun (WGS) entry which is preliminary data.</text>
</comment>
<dbReference type="RefSeq" id="WP_381523493.1">
    <property type="nucleotide sequence ID" value="NZ_JBHULN010000007.1"/>
</dbReference>
<evidence type="ECO:0000313" key="2">
    <source>
        <dbReference type="EMBL" id="MFD2571718.1"/>
    </source>
</evidence>
<feature type="compositionally biased region" description="Acidic residues" evidence="1">
    <location>
        <begin position="73"/>
        <end position="87"/>
    </location>
</feature>
<reference evidence="3" key="1">
    <citation type="journal article" date="2019" name="Int. J. Syst. Evol. Microbiol.">
        <title>The Global Catalogue of Microorganisms (GCM) 10K type strain sequencing project: providing services to taxonomists for standard genome sequencing and annotation.</title>
        <authorList>
            <consortium name="The Broad Institute Genomics Platform"/>
            <consortium name="The Broad Institute Genome Sequencing Center for Infectious Disease"/>
            <person name="Wu L."/>
            <person name="Ma J."/>
        </authorList>
    </citation>
    <scope>NUCLEOTIDE SEQUENCE [LARGE SCALE GENOMIC DNA]</scope>
    <source>
        <strain evidence="3">KCTC 42805</strain>
    </source>
</reference>
<gene>
    <name evidence="2" type="ORF">ACFSUS_13820</name>
</gene>
<dbReference type="EMBL" id="JBHULN010000007">
    <property type="protein sequence ID" value="MFD2571718.1"/>
    <property type="molecule type" value="Genomic_DNA"/>
</dbReference>
<sequence>MNSTNNQDYNPAEDENQGVITKLVQGEESNEGVSQIEYMNPVTNQGPEPIKEEVNESDTGTNGSNDDLLTEKDVEDGDIEMDNETDQ</sequence>
<evidence type="ECO:0000313" key="3">
    <source>
        <dbReference type="Proteomes" id="UP001597469"/>
    </source>
</evidence>
<name>A0ABW5M433_9BACT</name>
<protein>
    <submittedName>
        <fullName evidence="2">Uncharacterized protein</fullName>
    </submittedName>
</protein>
<organism evidence="2 3">
    <name type="scientific">Spirosoma soli</name>
    <dbReference type="NCBI Taxonomy" id="1770529"/>
    <lineage>
        <taxon>Bacteria</taxon>
        <taxon>Pseudomonadati</taxon>
        <taxon>Bacteroidota</taxon>
        <taxon>Cytophagia</taxon>
        <taxon>Cytophagales</taxon>
        <taxon>Cytophagaceae</taxon>
        <taxon>Spirosoma</taxon>
    </lineage>
</organism>
<dbReference type="Proteomes" id="UP001597469">
    <property type="component" value="Unassembled WGS sequence"/>
</dbReference>